<protein>
    <submittedName>
        <fullName evidence="1">Uncharacterized protein</fullName>
    </submittedName>
</protein>
<dbReference type="Proteomes" id="UP000798662">
    <property type="component" value="Chromosome 3"/>
</dbReference>
<organism evidence="1 2">
    <name type="scientific">Pyropia yezoensis</name>
    <name type="common">Susabi-nori</name>
    <name type="synonym">Porphyra yezoensis</name>
    <dbReference type="NCBI Taxonomy" id="2788"/>
    <lineage>
        <taxon>Eukaryota</taxon>
        <taxon>Rhodophyta</taxon>
        <taxon>Bangiophyceae</taxon>
        <taxon>Bangiales</taxon>
        <taxon>Bangiaceae</taxon>
        <taxon>Pyropia</taxon>
    </lineage>
</organism>
<keyword evidence="2" id="KW-1185">Reference proteome</keyword>
<comment type="caution">
    <text evidence="1">The sequence shown here is derived from an EMBL/GenBank/DDBJ whole genome shotgun (WGS) entry which is preliminary data.</text>
</comment>
<evidence type="ECO:0000313" key="2">
    <source>
        <dbReference type="Proteomes" id="UP000798662"/>
    </source>
</evidence>
<accession>A0ACC3CAX2</accession>
<proteinExistence type="predicted"/>
<evidence type="ECO:0000313" key="1">
    <source>
        <dbReference type="EMBL" id="KAK1867421.1"/>
    </source>
</evidence>
<dbReference type="EMBL" id="CM020620">
    <property type="protein sequence ID" value="KAK1867421.1"/>
    <property type="molecule type" value="Genomic_DNA"/>
</dbReference>
<reference evidence="1" key="1">
    <citation type="submission" date="2019-11" db="EMBL/GenBank/DDBJ databases">
        <title>Nori genome reveals adaptations in red seaweeds to the harsh intertidal environment.</title>
        <authorList>
            <person name="Wang D."/>
            <person name="Mao Y."/>
        </authorList>
    </citation>
    <scope>NUCLEOTIDE SEQUENCE</scope>
    <source>
        <tissue evidence="1">Gametophyte</tissue>
    </source>
</reference>
<sequence>MAIACPPGAPPPAAIAWLPPPPAARHGGHCPPHSPPLVATRYLCGHPSFPSPAQRWRHWRTNRGLLPPRPPASRPQPPPPLVLSPPLAPPPAAWVRATMVHDDASSSLAIAMNGGADPGPRPALTVPVADAAAPVTTTARAPPRARVAAPAAPAAPAAAPPPPSLSARVLVAPPATLDALVAKHCPPGSSVINLCPGGPHHRPPLEYLPPASALNALAGYGAVAGEAPLRAQLAKRSGAVPGTTDVTVTAGANAAFWCVLATVADPGDAVALYAPYYSSHAAAVGLAGCVLTTIPAGSASSSLPAGDGGGGGGGCDWVPTVAALDAYLAGRAAEAAAATAAGTPPPPRLAAVVVTTPGNPTGAVVADAALAAMAASAARAGVWLIVDAAYEAFVFDGTPRAAPLAAPNVVAIHTLSKAYGLAGWRVGYAVHPAALTAPLAAVQDAEATHACRPAQALAAGLLSALPQSYVAERVAEVAAARDALWRAARLGDVRPPVGRPAGGFFFLVPLPAAWAAAEEAAVTVMASEAAVLVTPGREYGAPGTVRVAFAAVAQVGGEVDRATEAGVRLRRGLDLLLERRPPPAKSGGGGVGGV</sequence>
<name>A0ACC3CAX2_PYRYE</name>
<gene>
    <name evidence="1" type="ORF">I4F81_009928</name>
</gene>